<dbReference type="Proteomes" id="UP000621454">
    <property type="component" value="Unassembled WGS sequence"/>
</dbReference>
<keyword evidence="1" id="KW-0812">Transmembrane</keyword>
<reference evidence="2" key="1">
    <citation type="journal article" date="2014" name="Int. J. Syst. Evol. Microbiol.">
        <title>Complete genome sequence of Corynebacterium casei LMG S-19264T (=DSM 44701T), isolated from a smear-ripened cheese.</title>
        <authorList>
            <consortium name="US DOE Joint Genome Institute (JGI-PGF)"/>
            <person name="Walter F."/>
            <person name="Albersmeier A."/>
            <person name="Kalinowski J."/>
            <person name="Ruckert C."/>
        </authorList>
    </citation>
    <scope>NUCLEOTIDE SEQUENCE</scope>
    <source>
        <strain evidence="2">CGMCC 1.12827</strain>
    </source>
</reference>
<keyword evidence="1" id="KW-0472">Membrane</keyword>
<accession>A0A916WQS8</accession>
<dbReference type="EMBL" id="BMGC01000005">
    <property type="protein sequence ID" value="GGB23809.1"/>
    <property type="molecule type" value="Genomic_DNA"/>
</dbReference>
<feature type="transmembrane region" description="Helical" evidence="1">
    <location>
        <begin position="41"/>
        <end position="60"/>
    </location>
</feature>
<gene>
    <name evidence="2" type="ORF">GCM10011489_10080</name>
</gene>
<dbReference type="AlphaFoldDB" id="A0A916WQS8"/>
<sequence length="114" mass="12465">MRWCTTLLRHRAAVTTLPAARAGSLHRRDHNGGMTTTRLRLLLAGVLLICVMIGAVHFAAQPGPSALDHRVWDWAISHRSRHLTPVVIGITRLFTPPWSVGPGARIGDRVSHAA</sequence>
<keyword evidence="3" id="KW-1185">Reference proteome</keyword>
<evidence type="ECO:0000313" key="3">
    <source>
        <dbReference type="Proteomes" id="UP000621454"/>
    </source>
</evidence>
<evidence type="ECO:0000256" key="1">
    <source>
        <dbReference type="SAM" id="Phobius"/>
    </source>
</evidence>
<comment type="caution">
    <text evidence="2">The sequence shown here is derived from an EMBL/GenBank/DDBJ whole genome shotgun (WGS) entry which is preliminary data.</text>
</comment>
<name>A0A916WQS8_9ACTN</name>
<evidence type="ECO:0000313" key="2">
    <source>
        <dbReference type="EMBL" id="GGB23809.1"/>
    </source>
</evidence>
<reference evidence="2" key="2">
    <citation type="submission" date="2020-09" db="EMBL/GenBank/DDBJ databases">
        <authorList>
            <person name="Sun Q."/>
            <person name="Zhou Y."/>
        </authorList>
    </citation>
    <scope>NUCLEOTIDE SEQUENCE</scope>
    <source>
        <strain evidence="2">CGMCC 1.12827</strain>
    </source>
</reference>
<protein>
    <submittedName>
        <fullName evidence="2">Uncharacterized protein</fullName>
    </submittedName>
</protein>
<organism evidence="2 3">
    <name type="scientific">Gordonia jinhuaensis</name>
    <dbReference type="NCBI Taxonomy" id="1517702"/>
    <lineage>
        <taxon>Bacteria</taxon>
        <taxon>Bacillati</taxon>
        <taxon>Actinomycetota</taxon>
        <taxon>Actinomycetes</taxon>
        <taxon>Mycobacteriales</taxon>
        <taxon>Gordoniaceae</taxon>
        <taxon>Gordonia</taxon>
    </lineage>
</organism>
<keyword evidence="1" id="KW-1133">Transmembrane helix</keyword>
<proteinExistence type="predicted"/>